<dbReference type="PANTHER" id="PTHR21021:SF16">
    <property type="entry name" value="TIP41-LIKE PROTEIN"/>
    <property type="match status" value="1"/>
</dbReference>
<gene>
    <name evidence="2" type="ORF">G6F64_002352</name>
</gene>
<name>A0A9P6XGC7_RHIOR</name>
<sequence length="286" mass="33147">MSSSAQPIYIKEGILREGLTQGIAFHDWKITSKKAPICNSTEMEKFVLRIKNFACLLRSNPYRLQKDFGLPPPEMVFGNNCVTLKKGDFEISLNAYDALSRVDTSSTSSENLKVAYAEEWTRKSAMNHTDVKDVVKPYDWSYTTDYRGTCLADFESSPTSMIDIDRLKRPEPILFYDENILYEDELADNGTAMLTVRLRVMPTCFLVLQRFFMRVDNVLFRINDTRLYHEFGNPYFVREYTSKEAHYNEIFEKLGKGDISLLNDQNWVTSVMPNEAKTIIREKIKI</sequence>
<dbReference type="GO" id="GO:0005829">
    <property type="term" value="C:cytosol"/>
    <property type="evidence" value="ECO:0007669"/>
    <property type="project" value="TreeGrafter"/>
</dbReference>
<dbReference type="EMBL" id="JAANQT010000202">
    <property type="protein sequence ID" value="KAG1313326.1"/>
    <property type="molecule type" value="Genomic_DNA"/>
</dbReference>
<dbReference type="GO" id="GO:0031929">
    <property type="term" value="P:TOR signaling"/>
    <property type="evidence" value="ECO:0007669"/>
    <property type="project" value="TreeGrafter"/>
</dbReference>
<accession>A0A9P6XGC7</accession>
<proteinExistence type="inferred from homology"/>
<evidence type="ECO:0000313" key="3">
    <source>
        <dbReference type="Proteomes" id="UP000716291"/>
    </source>
</evidence>
<dbReference type="Pfam" id="PF04176">
    <property type="entry name" value="TIP41"/>
    <property type="match status" value="1"/>
</dbReference>
<evidence type="ECO:0000313" key="2">
    <source>
        <dbReference type="EMBL" id="KAG1313326.1"/>
    </source>
</evidence>
<dbReference type="InterPro" id="IPR007303">
    <property type="entry name" value="TIP41-like"/>
</dbReference>
<evidence type="ECO:0008006" key="4">
    <source>
        <dbReference type="Google" id="ProtNLM"/>
    </source>
</evidence>
<organism evidence="2 3">
    <name type="scientific">Rhizopus oryzae</name>
    <name type="common">Mucormycosis agent</name>
    <name type="synonym">Rhizopus arrhizus var. delemar</name>
    <dbReference type="NCBI Taxonomy" id="64495"/>
    <lineage>
        <taxon>Eukaryota</taxon>
        <taxon>Fungi</taxon>
        <taxon>Fungi incertae sedis</taxon>
        <taxon>Mucoromycota</taxon>
        <taxon>Mucoromycotina</taxon>
        <taxon>Mucoromycetes</taxon>
        <taxon>Mucorales</taxon>
        <taxon>Mucorineae</taxon>
        <taxon>Rhizopodaceae</taxon>
        <taxon>Rhizopus</taxon>
    </lineage>
</organism>
<dbReference type="Proteomes" id="UP000716291">
    <property type="component" value="Unassembled WGS sequence"/>
</dbReference>
<dbReference type="AlphaFoldDB" id="A0A9P6XGC7"/>
<comment type="similarity">
    <text evidence="1">Belongs to the TIP41 family.</text>
</comment>
<comment type="caution">
    <text evidence="2">The sequence shown here is derived from an EMBL/GenBank/DDBJ whole genome shotgun (WGS) entry which is preliminary data.</text>
</comment>
<dbReference type="PANTHER" id="PTHR21021">
    <property type="entry name" value="GAF/PUTATIVE CYTOSKELETAL PROTEIN"/>
    <property type="match status" value="1"/>
</dbReference>
<evidence type="ECO:0000256" key="1">
    <source>
        <dbReference type="ARBA" id="ARBA00006658"/>
    </source>
</evidence>
<dbReference type="InterPro" id="IPR051330">
    <property type="entry name" value="Phosphatase_reg/MetRdx"/>
</dbReference>
<keyword evidence="3" id="KW-1185">Reference proteome</keyword>
<protein>
    <recommendedName>
        <fullName evidence="4">TIP41-like protein</fullName>
    </recommendedName>
</protein>
<reference evidence="2" key="1">
    <citation type="journal article" date="2020" name="Microb. Genom.">
        <title>Genetic diversity of clinical and environmental Mucorales isolates obtained from an investigation of mucormycosis cases among solid organ transplant recipients.</title>
        <authorList>
            <person name="Nguyen M.H."/>
            <person name="Kaul D."/>
            <person name="Muto C."/>
            <person name="Cheng S.J."/>
            <person name="Richter R.A."/>
            <person name="Bruno V.M."/>
            <person name="Liu G."/>
            <person name="Beyhan S."/>
            <person name="Sundermann A.J."/>
            <person name="Mounaud S."/>
            <person name="Pasculle A.W."/>
            <person name="Nierman W.C."/>
            <person name="Driscoll E."/>
            <person name="Cumbie R."/>
            <person name="Clancy C.J."/>
            <person name="Dupont C.L."/>
        </authorList>
    </citation>
    <scope>NUCLEOTIDE SEQUENCE</scope>
    <source>
        <strain evidence="2">GL11</strain>
    </source>
</reference>